<dbReference type="FunFam" id="3.30.497.10:FF:000001">
    <property type="entry name" value="Serine protease inhibitor"/>
    <property type="match status" value="1"/>
</dbReference>
<dbReference type="InterPro" id="IPR000215">
    <property type="entry name" value="Serpin_fam"/>
</dbReference>
<comment type="similarity">
    <text evidence="1 2">Belongs to the serpin family.</text>
</comment>
<dbReference type="Gene3D" id="2.30.39.10">
    <property type="entry name" value="Alpha-1-antitrypsin, domain 1"/>
    <property type="match status" value="1"/>
</dbReference>
<dbReference type="Gene3D" id="3.30.497.10">
    <property type="entry name" value="Antithrombin, subunit I, domain 2"/>
    <property type="match status" value="1"/>
</dbReference>
<dbReference type="PANTHER" id="PTHR11461:SF274">
    <property type="entry name" value="PLASMA SERINE PROTEASE INHIBITOR"/>
    <property type="match status" value="1"/>
</dbReference>
<dbReference type="InterPro" id="IPR023795">
    <property type="entry name" value="Serpin_CS"/>
</dbReference>
<dbReference type="FunFam" id="2.30.39.10:FF:000002">
    <property type="entry name" value="Serpin family D member 1"/>
    <property type="match status" value="1"/>
</dbReference>
<evidence type="ECO:0000313" key="6">
    <source>
        <dbReference type="Proteomes" id="UP000593571"/>
    </source>
</evidence>
<gene>
    <name evidence="5" type="ORF">HJG63_017398</name>
</gene>
<evidence type="ECO:0000256" key="2">
    <source>
        <dbReference type="RuleBase" id="RU000411"/>
    </source>
</evidence>
<dbReference type="EMBL" id="JACASE010000003">
    <property type="protein sequence ID" value="KAF6487273.1"/>
    <property type="molecule type" value="Genomic_DNA"/>
</dbReference>
<proteinExistence type="inferred from homology"/>
<dbReference type="InterPro" id="IPR042178">
    <property type="entry name" value="Serpin_sf_1"/>
</dbReference>
<evidence type="ECO:0000313" key="5">
    <source>
        <dbReference type="EMBL" id="KAF6487273.1"/>
    </source>
</evidence>
<evidence type="ECO:0000259" key="4">
    <source>
        <dbReference type="SMART" id="SM00093"/>
    </source>
</evidence>
<dbReference type="PROSITE" id="PS00284">
    <property type="entry name" value="SERPIN"/>
    <property type="match status" value="1"/>
</dbReference>
<dbReference type="PANTHER" id="PTHR11461">
    <property type="entry name" value="SERINE PROTEASE INHIBITOR, SERPIN"/>
    <property type="match status" value="1"/>
</dbReference>
<feature type="region of interest" description="Disordered" evidence="3">
    <location>
        <begin position="1"/>
        <end position="36"/>
    </location>
</feature>
<dbReference type="GO" id="GO:0004867">
    <property type="term" value="F:serine-type endopeptidase inhibitor activity"/>
    <property type="evidence" value="ECO:0007669"/>
    <property type="project" value="InterPro"/>
</dbReference>
<feature type="domain" description="Serpin" evidence="4">
    <location>
        <begin position="92"/>
        <end position="446"/>
    </location>
</feature>
<reference evidence="5 6" key="1">
    <citation type="journal article" date="2020" name="Nature">
        <title>Six reference-quality genomes reveal evolution of bat adaptations.</title>
        <authorList>
            <person name="Jebb D."/>
            <person name="Huang Z."/>
            <person name="Pippel M."/>
            <person name="Hughes G.M."/>
            <person name="Lavrichenko K."/>
            <person name="Devanna P."/>
            <person name="Winkler S."/>
            <person name="Jermiin L.S."/>
            <person name="Skirmuntt E.C."/>
            <person name="Katzourakis A."/>
            <person name="Burkitt-Gray L."/>
            <person name="Ray D.A."/>
            <person name="Sullivan K.A.M."/>
            <person name="Roscito J.G."/>
            <person name="Kirilenko B.M."/>
            <person name="Davalos L.M."/>
            <person name="Corthals A.P."/>
            <person name="Power M.L."/>
            <person name="Jones G."/>
            <person name="Ransome R.D."/>
            <person name="Dechmann D.K.N."/>
            <person name="Locatelli A.G."/>
            <person name="Puechmaille S.J."/>
            <person name="Fedrigo O."/>
            <person name="Jarvis E.D."/>
            <person name="Hiller M."/>
            <person name="Vernes S.C."/>
            <person name="Myers E.W."/>
            <person name="Teeling E.C."/>
        </authorList>
    </citation>
    <scope>NUCLEOTIDE SEQUENCE [LARGE SCALE GENOMIC DNA]</scope>
    <source>
        <strain evidence="5">MRouAeg1</strain>
        <tissue evidence="5">Muscle</tissue>
    </source>
</reference>
<dbReference type="AlphaFoldDB" id="A0A7J8IRQ1"/>
<evidence type="ECO:0000256" key="3">
    <source>
        <dbReference type="SAM" id="MobiDB-lite"/>
    </source>
</evidence>
<sequence length="446" mass="49887">MAEEVGVSRGPSARRCHTDSSPFYGTRSAPGTVSSASRPGAATMQLCLLLCLALLSPQVTSLHHHHPQAARKRVRELLVATTAAPSNREFTFDLFRALVADSPNKNIIFSPLSISVTLGMIALAAGSNTKAQILESLQVGREEEVHRVFHQLLQELSQPREDLQLSLGNALFIKPIVHIHDAFLSAVRTLYLADTFPTNFEDPEVARKQINDYVAKETKGKIVDLVKSFDGTEVMVMVNYIFFKAKWETSFDSKNTQKHAFHVTSEKVVRVPMMRREDQYLYLQDRSLGCKVVGVPYQGNATAFFILPSEGKMGKLEASLHQETLRKWLKTSTKRKLLLYLPKFSIESSFKLENVLPKLGIRDIFTSHADLTPLTNQSNIWVSEMVHKAVVEVDESGTKAAAATEVTFAFRSALMSSQTIMFNRPFLMFIVENAENILFFGKVTHP</sequence>
<dbReference type="Proteomes" id="UP000593571">
    <property type="component" value="Unassembled WGS sequence"/>
</dbReference>
<comment type="caution">
    <text evidence="5">The sequence shown here is derived from an EMBL/GenBank/DDBJ whole genome shotgun (WGS) entry which is preliminary data.</text>
</comment>
<evidence type="ECO:0000256" key="1">
    <source>
        <dbReference type="ARBA" id="ARBA00009500"/>
    </source>
</evidence>
<accession>A0A7J8IRQ1</accession>
<name>A0A7J8IRQ1_ROUAE</name>
<dbReference type="SMART" id="SM00093">
    <property type="entry name" value="SERPIN"/>
    <property type="match status" value="1"/>
</dbReference>
<keyword evidence="6" id="KW-1185">Reference proteome</keyword>
<dbReference type="InterPro" id="IPR042185">
    <property type="entry name" value="Serpin_sf_2"/>
</dbReference>
<dbReference type="InterPro" id="IPR023796">
    <property type="entry name" value="Serpin_dom"/>
</dbReference>
<dbReference type="InterPro" id="IPR036186">
    <property type="entry name" value="Serpin_sf"/>
</dbReference>
<feature type="compositionally biased region" description="Polar residues" evidence="3">
    <location>
        <begin position="19"/>
        <end position="36"/>
    </location>
</feature>
<organism evidence="5 6">
    <name type="scientific">Rousettus aegyptiacus</name>
    <name type="common">Egyptian fruit bat</name>
    <name type="synonym">Pteropus aegyptiacus</name>
    <dbReference type="NCBI Taxonomy" id="9407"/>
    <lineage>
        <taxon>Eukaryota</taxon>
        <taxon>Metazoa</taxon>
        <taxon>Chordata</taxon>
        <taxon>Craniata</taxon>
        <taxon>Vertebrata</taxon>
        <taxon>Euteleostomi</taxon>
        <taxon>Mammalia</taxon>
        <taxon>Eutheria</taxon>
        <taxon>Laurasiatheria</taxon>
        <taxon>Chiroptera</taxon>
        <taxon>Yinpterochiroptera</taxon>
        <taxon>Pteropodoidea</taxon>
        <taxon>Pteropodidae</taxon>
        <taxon>Rousettinae</taxon>
        <taxon>Rousettus</taxon>
    </lineage>
</organism>
<dbReference type="GO" id="GO:0005615">
    <property type="term" value="C:extracellular space"/>
    <property type="evidence" value="ECO:0007669"/>
    <property type="project" value="InterPro"/>
</dbReference>
<protein>
    <submittedName>
        <fullName evidence="5">Serpin family A member 5</fullName>
    </submittedName>
</protein>
<dbReference type="Pfam" id="PF00079">
    <property type="entry name" value="Serpin"/>
    <property type="match status" value="1"/>
</dbReference>
<dbReference type="SUPFAM" id="SSF56574">
    <property type="entry name" value="Serpins"/>
    <property type="match status" value="1"/>
</dbReference>